<dbReference type="AlphaFoldDB" id="A0A2S5KNW6"/>
<accession>A0A2S5KNW6</accession>
<name>A0A2S5KNW6_9PROT</name>
<organism evidence="1 2">
    <name type="scientific">Proteobacteria bacterium 228</name>
    <dbReference type="NCBI Taxonomy" id="2083153"/>
    <lineage>
        <taxon>Bacteria</taxon>
        <taxon>Pseudomonadati</taxon>
        <taxon>Pseudomonadota</taxon>
    </lineage>
</organism>
<dbReference type="EMBL" id="PRLP01000054">
    <property type="protein sequence ID" value="PPC76325.1"/>
    <property type="molecule type" value="Genomic_DNA"/>
</dbReference>
<sequence>MAWALFLSGWRPVHTVANGQLLSSPLTIDQWWQGGAEKSEWMGHWSLVMVLPEKCSSECRQRLDVLTRMHMALGKDASRVRRVWLGQVSWQADPYLSIYPEYQLGVNGEPTCFVVDPLGNLILVYQKEQPAKDILKDLKKLLAASNIG</sequence>
<comment type="caution">
    <text evidence="1">The sequence shown here is derived from an EMBL/GenBank/DDBJ whole genome shotgun (WGS) entry which is preliminary data.</text>
</comment>
<evidence type="ECO:0008006" key="3">
    <source>
        <dbReference type="Google" id="ProtNLM"/>
    </source>
</evidence>
<evidence type="ECO:0000313" key="1">
    <source>
        <dbReference type="EMBL" id="PPC76325.1"/>
    </source>
</evidence>
<protein>
    <recommendedName>
        <fullName evidence="3">Thioredoxin domain-containing protein</fullName>
    </recommendedName>
</protein>
<dbReference type="SUPFAM" id="SSF52833">
    <property type="entry name" value="Thioredoxin-like"/>
    <property type="match status" value="1"/>
</dbReference>
<dbReference type="OrthoDB" id="9785445at2"/>
<proteinExistence type="predicted"/>
<reference evidence="1 2" key="1">
    <citation type="submission" date="2018-02" db="EMBL/GenBank/DDBJ databases">
        <title>novel marine gammaproteobacteria from coastal saline agro ecosystem.</title>
        <authorList>
            <person name="Krishnan R."/>
            <person name="Ramesh Kumar N."/>
        </authorList>
    </citation>
    <scope>NUCLEOTIDE SEQUENCE [LARGE SCALE GENOMIC DNA]</scope>
    <source>
        <strain evidence="1 2">228</strain>
    </source>
</reference>
<dbReference type="InterPro" id="IPR036249">
    <property type="entry name" value="Thioredoxin-like_sf"/>
</dbReference>
<evidence type="ECO:0000313" key="2">
    <source>
        <dbReference type="Proteomes" id="UP000238196"/>
    </source>
</evidence>
<dbReference type="Proteomes" id="UP000238196">
    <property type="component" value="Unassembled WGS sequence"/>
</dbReference>
<gene>
    <name evidence="1" type="ORF">C4K68_16195</name>
</gene>